<feature type="domain" description="RanBP2-type" evidence="5">
    <location>
        <begin position="117"/>
        <end position="144"/>
    </location>
</feature>
<dbReference type="EMBL" id="HBEM01022725">
    <property type="protein sequence ID" value="CAD8456568.1"/>
    <property type="molecule type" value="Transcribed_RNA"/>
</dbReference>
<dbReference type="AlphaFoldDB" id="A0A7S0DJ73"/>
<keyword evidence="1" id="KW-0479">Metal-binding</keyword>
<name>A0A7S0DJ73_9EUKA</name>
<proteinExistence type="predicted"/>
<organism evidence="6">
    <name type="scientific">Amorphochlora amoebiformis</name>
    <dbReference type="NCBI Taxonomy" id="1561963"/>
    <lineage>
        <taxon>Eukaryota</taxon>
        <taxon>Sar</taxon>
        <taxon>Rhizaria</taxon>
        <taxon>Cercozoa</taxon>
        <taxon>Chlorarachniophyceae</taxon>
        <taxon>Amorphochlora</taxon>
    </lineage>
</organism>
<dbReference type="InterPro" id="IPR001876">
    <property type="entry name" value="Znf_RanBP2"/>
</dbReference>
<dbReference type="PROSITE" id="PS50199">
    <property type="entry name" value="ZF_RANBP2_2"/>
    <property type="match status" value="1"/>
</dbReference>
<keyword evidence="3" id="KW-0862">Zinc</keyword>
<gene>
    <name evidence="6" type="ORF">LAMO00422_LOCUS15515</name>
</gene>
<dbReference type="Gene3D" id="4.10.1060.10">
    <property type="entry name" value="Zinc finger, RanBP2-type"/>
    <property type="match status" value="1"/>
</dbReference>
<evidence type="ECO:0000256" key="4">
    <source>
        <dbReference type="PROSITE-ProRule" id="PRU00322"/>
    </source>
</evidence>
<reference evidence="6" key="1">
    <citation type="submission" date="2021-01" db="EMBL/GenBank/DDBJ databases">
        <authorList>
            <person name="Corre E."/>
            <person name="Pelletier E."/>
            <person name="Niang G."/>
            <person name="Scheremetjew M."/>
            <person name="Finn R."/>
            <person name="Kale V."/>
            <person name="Holt S."/>
            <person name="Cochrane G."/>
            <person name="Meng A."/>
            <person name="Brown T."/>
            <person name="Cohen L."/>
        </authorList>
    </citation>
    <scope>NUCLEOTIDE SEQUENCE</scope>
    <source>
        <strain evidence="6">CCMP2058</strain>
    </source>
</reference>
<evidence type="ECO:0000256" key="1">
    <source>
        <dbReference type="ARBA" id="ARBA00022723"/>
    </source>
</evidence>
<dbReference type="SUPFAM" id="SSF90209">
    <property type="entry name" value="Ran binding protein zinc finger-like"/>
    <property type="match status" value="1"/>
</dbReference>
<dbReference type="InterPro" id="IPR036443">
    <property type="entry name" value="Znf_RanBP2_sf"/>
</dbReference>
<evidence type="ECO:0000256" key="3">
    <source>
        <dbReference type="ARBA" id="ARBA00022833"/>
    </source>
</evidence>
<accession>A0A7S0DJ73</accession>
<dbReference type="SMART" id="SM00547">
    <property type="entry name" value="ZnF_RBZ"/>
    <property type="match status" value="1"/>
</dbReference>
<dbReference type="PROSITE" id="PS01358">
    <property type="entry name" value="ZF_RANBP2_1"/>
    <property type="match status" value="1"/>
</dbReference>
<dbReference type="GO" id="GO:0008270">
    <property type="term" value="F:zinc ion binding"/>
    <property type="evidence" value="ECO:0007669"/>
    <property type="project" value="UniProtKB-KW"/>
</dbReference>
<sequence>MQGIKFYSDVMSTYLNPLYSQVKDFVVARDHEKKMYMDEITRALATGNSTPKIVPATSGVYAGVVHASASAPPPGDMVLQGEIIMDSSAVQPVNKDTGVAPMEVVAVSAQPTQPQGKPGEWACKMCTYLNQKNDLTCSMCGTKR</sequence>
<keyword evidence="2 4" id="KW-0863">Zinc-finger</keyword>
<evidence type="ECO:0000313" key="6">
    <source>
        <dbReference type="EMBL" id="CAD8456568.1"/>
    </source>
</evidence>
<evidence type="ECO:0000256" key="2">
    <source>
        <dbReference type="ARBA" id="ARBA00022771"/>
    </source>
</evidence>
<protein>
    <recommendedName>
        <fullName evidence="5">RanBP2-type domain-containing protein</fullName>
    </recommendedName>
</protein>
<evidence type="ECO:0000259" key="5">
    <source>
        <dbReference type="PROSITE" id="PS50199"/>
    </source>
</evidence>